<reference evidence="1" key="1">
    <citation type="submission" date="2021-02" db="EMBL/GenBank/DDBJ databases">
        <authorList>
            <person name="Nowell W R."/>
        </authorList>
    </citation>
    <scope>NUCLEOTIDE SEQUENCE</scope>
</reference>
<gene>
    <name evidence="1" type="ORF">OVA965_LOCUS6914</name>
    <name evidence="2" type="ORF">TMI583_LOCUS6908</name>
</gene>
<dbReference type="Proteomes" id="UP000677228">
    <property type="component" value="Unassembled WGS sequence"/>
</dbReference>
<dbReference type="EMBL" id="CAJOBA010002138">
    <property type="protein sequence ID" value="CAF3631578.1"/>
    <property type="molecule type" value="Genomic_DNA"/>
</dbReference>
<dbReference type="AlphaFoldDB" id="A0A8S2DA30"/>
<proteinExistence type="predicted"/>
<dbReference type="Proteomes" id="UP000682733">
    <property type="component" value="Unassembled WGS sequence"/>
</dbReference>
<evidence type="ECO:0000313" key="3">
    <source>
        <dbReference type="Proteomes" id="UP000677228"/>
    </source>
</evidence>
<evidence type="ECO:0000313" key="1">
    <source>
        <dbReference type="EMBL" id="CAF0846410.1"/>
    </source>
</evidence>
<comment type="caution">
    <text evidence="1">The sequence shown here is derived from an EMBL/GenBank/DDBJ whole genome shotgun (WGS) entry which is preliminary data.</text>
</comment>
<protein>
    <recommendedName>
        <fullName evidence="4">EB domain-containing protein</fullName>
    </recommendedName>
</protein>
<evidence type="ECO:0008006" key="4">
    <source>
        <dbReference type="Google" id="ProtNLM"/>
    </source>
</evidence>
<dbReference type="EMBL" id="CAJNOK010002139">
    <property type="protein sequence ID" value="CAF0846410.1"/>
    <property type="molecule type" value="Genomic_DNA"/>
</dbReference>
<organism evidence="1 3">
    <name type="scientific">Didymodactylos carnosus</name>
    <dbReference type="NCBI Taxonomy" id="1234261"/>
    <lineage>
        <taxon>Eukaryota</taxon>
        <taxon>Metazoa</taxon>
        <taxon>Spiralia</taxon>
        <taxon>Gnathifera</taxon>
        <taxon>Rotifera</taxon>
        <taxon>Eurotatoria</taxon>
        <taxon>Bdelloidea</taxon>
        <taxon>Philodinida</taxon>
        <taxon>Philodinidae</taxon>
        <taxon>Didymodactylos</taxon>
    </lineage>
</organism>
<sequence>MNFVSWLLGVLCEKKFTTQERASFWLQIRIKDSTVSVDYLRASFWLQIRIKDSTVSVDYLAKLPLTIPSRNVIDPSDFLDDDISDKNIKPPKVILRINTSYIDNTEVSSTKLDLQKGRCKGIRAANTNFICNDYDWVCKHGYYPDEDGLTTLCALVTSSICVNNRCGCYERGTYQNDKQCARAVGYPCKSSTDCDDNSSECLRGICHCKDKFKTVSLTDSDGRRIERCINGTSMFIK</sequence>
<accession>A0A8S2DA30</accession>
<evidence type="ECO:0000313" key="2">
    <source>
        <dbReference type="EMBL" id="CAF3631578.1"/>
    </source>
</evidence>
<name>A0A8S2DA30_9BILA</name>